<proteinExistence type="predicted"/>
<comment type="caution">
    <text evidence="1">The sequence shown here is derived from an EMBL/GenBank/DDBJ whole genome shotgun (WGS) entry which is preliminary data.</text>
</comment>
<accession>A0ABV7U5S1</accession>
<evidence type="ECO:0000313" key="1">
    <source>
        <dbReference type="EMBL" id="MFC3630436.1"/>
    </source>
</evidence>
<gene>
    <name evidence="1" type="ORF">ACFOM8_13370</name>
</gene>
<reference evidence="2" key="1">
    <citation type="journal article" date="2019" name="Int. J. Syst. Evol. Microbiol.">
        <title>The Global Catalogue of Microorganisms (GCM) 10K type strain sequencing project: providing services to taxonomists for standard genome sequencing and annotation.</title>
        <authorList>
            <consortium name="The Broad Institute Genomics Platform"/>
            <consortium name="The Broad Institute Genome Sequencing Center for Infectious Disease"/>
            <person name="Wu L."/>
            <person name="Ma J."/>
        </authorList>
    </citation>
    <scope>NUCLEOTIDE SEQUENCE [LARGE SCALE GENOMIC DNA]</scope>
    <source>
        <strain evidence="2">KCTC 42473</strain>
    </source>
</reference>
<name>A0ABV7U5S1_9RHOB</name>
<organism evidence="1 2">
    <name type="scientific">Paracoccus angustae</name>
    <dbReference type="NCBI Taxonomy" id="1671480"/>
    <lineage>
        <taxon>Bacteria</taxon>
        <taxon>Pseudomonadati</taxon>
        <taxon>Pseudomonadota</taxon>
        <taxon>Alphaproteobacteria</taxon>
        <taxon>Rhodobacterales</taxon>
        <taxon>Paracoccaceae</taxon>
        <taxon>Paracoccus</taxon>
    </lineage>
</organism>
<protein>
    <submittedName>
        <fullName evidence="1">Uncharacterized protein</fullName>
    </submittedName>
</protein>
<dbReference type="EMBL" id="JBHRXY010000010">
    <property type="protein sequence ID" value="MFC3630436.1"/>
    <property type="molecule type" value="Genomic_DNA"/>
</dbReference>
<evidence type="ECO:0000313" key="2">
    <source>
        <dbReference type="Proteomes" id="UP001595539"/>
    </source>
</evidence>
<keyword evidence="2" id="KW-1185">Reference proteome</keyword>
<dbReference type="Proteomes" id="UP001595539">
    <property type="component" value="Unassembled WGS sequence"/>
</dbReference>
<sequence length="97" mass="10508">MQRHRHRVAGLALPQIPDRKVIAEVGEKLLDKIRKGDTASIFFFLKTQAGWRETNKLEVSGADGGPVQTLDVSKLSDAALAEMLAVADAQKEELPGG</sequence>